<sequence length="461" mass="47142">MTAPTPDATPDAPDPGTPTPPNLNPTPATPPRWGTPVPPSAPTPGAPPATAAAPAATAAPRRSPAERNRRVRKFLAVLAVLLAGGIVTAALTAGTRHGYLDPRSADPSGSRALAELLQDRGVTTRVVTTAREAAAAAGPGTTLLVTAPDRLGAGRLSALRSATDLAGGRTVLLAPSGPSLPVLAPGVRTSGEARPDVLAPDCALPAALSAGRAATGSGLSYATLPGATACYPAGGHPTLLVLPPGTTGAGSTGETVLLGSEAFLLNEHLAEQGNASLALQLLGSRPELVWYLPSLADSDPETAADGEEQSFFELLPAGWSWALLQLLVAGVLAALWRARRLGPLVTERLPVVVRASEATEGRARLYRKAGARDRAATVLRAATRERLAALLGVPPTRAHDPATLVPAVSARLTPAPEPQQRPEPRPRDVNALLFGTTPSDDAALVALADHLDALEREVRTS</sequence>
<feature type="compositionally biased region" description="Pro residues" evidence="1">
    <location>
        <begin position="12"/>
        <end position="30"/>
    </location>
</feature>
<evidence type="ECO:0000313" key="4">
    <source>
        <dbReference type="EMBL" id="GGZ76318.1"/>
    </source>
</evidence>
<feature type="domain" description="DUF4350" evidence="3">
    <location>
        <begin position="102"/>
        <end position="282"/>
    </location>
</feature>
<proteinExistence type="predicted"/>
<evidence type="ECO:0000259" key="3">
    <source>
        <dbReference type="Pfam" id="PF14258"/>
    </source>
</evidence>
<keyword evidence="2" id="KW-1133">Transmembrane helix</keyword>
<dbReference type="InterPro" id="IPR025646">
    <property type="entry name" value="DUF4350"/>
</dbReference>
<accession>A0A918QY88</accession>
<comment type="caution">
    <text evidence="4">The sequence shown here is derived from an EMBL/GenBank/DDBJ whole genome shotgun (WGS) entry which is preliminary data.</text>
</comment>
<keyword evidence="2" id="KW-0812">Transmembrane</keyword>
<reference evidence="4" key="2">
    <citation type="submission" date="2020-09" db="EMBL/GenBank/DDBJ databases">
        <authorList>
            <person name="Sun Q."/>
            <person name="Ohkuma M."/>
        </authorList>
    </citation>
    <scope>NUCLEOTIDE SEQUENCE</scope>
    <source>
        <strain evidence="4">JCM 4834</strain>
    </source>
</reference>
<protein>
    <recommendedName>
        <fullName evidence="3">DUF4350 domain-containing protein</fullName>
    </recommendedName>
</protein>
<evidence type="ECO:0000256" key="1">
    <source>
        <dbReference type="SAM" id="MobiDB-lite"/>
    </source>
</evidence>
<keyword evidence="2" id="KW-0472">Membrane</keyword>
<organism evidence="4 5">
    <name type="scientific">Streptomyces subrutilus</name>
    <dbReference type="NCBI Taxonomy" id="36818"/>
    <lineage>
        <taxon>Bacteria</taxon>
        <taxon>Bacillati</taxon>
        <taxon>Actinomycetota</taxon>
        <taxon>Actinomycetes</taxon>
        <taxon>Kitasatosporales</taxon>
        <taxon>Streptomycetaceae</taxon>
        <taxon>Streptomyces</taxon>
    </lineage>
</organism>
<name>A0A918QY88_9ACTN</name>
<reference evidence="4" key="1">
    <citation type="journal article" date="2014" name="Int. J. Syst. Evol. Microbiol.">
        <title>Complete genome sequence of Corynebacterium casei LMG S-19264T (=DSM 44701T), isolated from a smear-ripened cheese.</title>
        <authorList>
            <consortium name="US DOE Joint Genome Institute (JGI-PGF)"/>
            <person name="Walter F."/>
            <person name="Albersmeier A."/>
            <person name="Kalinowski J."/>
            <person name="Ruckert C."/>
        </authorList>
    </citation>
    <scope>NUCLEOTIDE SEQUENCE</scope>
    <source>
        <strain evidence="4">JCM 4834</strain>
    </source>
</reference>
<feature type="compositionally biased region" description="Low complexity" evidence="1">
    <location>
        <begin position="48"/>
        <end position="62"/>
    </location>
</feature>
<feature type="region of interest" description="Disordered" evidence="1">
    <location>
        <begin position="1"/>
        <end position="67"/>
    </location>
</feature>
<dbReference type="EMBL" id="BMVX01000014">
    <property type="protein sequence ID" value="GGZ76318.1"/>
    <property type="molecule type" value="Genomic_DNA"/>
</dbReference>
<feature type="compositionally biased region" description="Low complexity" evidence="1">
    <location>
        <begin position="1"/>
        <end position="11"/>
    </location>
</feature>
<dbReference type="Pfam" id="PF14258">
    <property type="entry name" value="DUF4350"/>
    <property type="match status" value="1"/>
</dbReference>
<evidence type="ECO:0000313" key="5">
    <source>
        <dbReference type="Proteomes" id="UP000634660"/>
    </source>
</evidence>
<feature type="transmembrane region" description="Helical" evidence="2">
    <location>
        <begin position="74"/>
        <end position="94"/>
    </location>
</feature>
<feature type="compositionally biased region" description="Pro residues" evidence="1">
    <location>
        <begin position="36"/>
        <end position="47"/>
    </location>
</feature>
<evidence type="ECO:0000256" key="2">
    <source>
        <dbReference type="SAM" id="Phobius"/>
    </source>
</evidence>
<gene>
    <name evidence="4" type="ORF">GCM10010371_40200</name>
</gene>
<dbReference type="Proteomes" id="UP000634660">
    <property type="component" value="Unassembled WGS sequence"/>
</dbReference>
<dbReference type="AlphaFoldDB" id="A0A918QY88"/>